<keyword evidence="3" id="KW-1185">Reference proteome</keyword>
<dbReference type="STRING" id="98765.A0A2R6NRE6"/>
<evidence type="ECO:0000313" key="3">
    <source>
        <dbReference type="Proteomes" id="UP000186601"/>
    </source>
</evidence>
<reference evidence="2 3" key="1">
    <citation type="submission" date="2018-02" db="EMBL/GenBank/DDBJ databases">
        <title>Genome sequence of the basidiomycete white-rot fungus Phlebia centrifuga.</title>
        <authorList>
            <person name="Granchi Z."/>
            <person name="Peng M."/>
            <person name="de Vries R.P."/>
            <person name="Hilden K."/>
            <person name="Makela M.R."/>
            <person name="Grigoriev I."/>
            <person name="Riley R."/>
        </authorList>
    </citation>
    <scope>NUCLEOTIDE SEQUENCE [LARGE SCALE GENOMIC DNA]</scope>
    <source>
        <strain evidence="2 3">FBCC195</strain>
    </source>
</reference>
<dbReference type="OrthoDB" id="3194731at2759"/>
<feature type="compositionally biased region" description="Polar residues" evidence="1">
    <location>
        <begin position="198"/>
        <end position="210"/>
    </location>
</feature>
<feature type="compositionally biased region" description="Pro residues" evidence="1">
    <location>
        <begin position="145"/>
        <end position="160"/>
    </location>
</feature>
<evidence type="ECO:0000313" key="2">
    <source>
        <dbReference type="EMBL" id="PSR74880.1"/>
    </source>
</evidence>
<accession>A0A2R6NRE6</accession>
<evidence type="ECO:0000256" key="1">
    <source>
        <dbReference type="SAM" id="MobiDB-lite"/>
    </source>
</evidence>
<organism evidence="2 3">
    <name type="scientific">Hermanssonia centrifuga</name>
    <dbReference type="NCBI Taxonomy" id="98765"/>
    <lineage>
        <taxon>Eukaryota</taxon>
        <taxon>Fungi</taxon>
        <taxon>Dikarya</taxon>
        <taxon>Basidiomycota</taxon>
        <taxon>Agaricomycotina</taxon>
        <taxon>Agaricomycetes</taxon>
        <taxon>Polyporales</taxon>
        <taxon>Meruliaceae</taxon>
        <taxon>Hermanssonia</taxon>
    </lineage>
</organism>
<protein>
    <submittedName>
        <fullName evidence="2">Uncharacterized protein</fullName>
    </submittedName>
</protein>
<name>A0A2R6NRE6_9APHY</name>
<sequence>DFSGKSSQEADDFIQAIHKIARDNDRSHDPEWMAELASVAFKGNARRWFNTLTFEQKHDWGKLEEAISQKYPPDPTSDSVPSPSNPAISGPGQIPSSSNPTPGAGQFPPFPTSNPGQFPPSSNPNPGAGQFPSSSNPTPGAGQFPPFPTSNPGQFPPSSNPNPGAGQFPPVPTSNPGQFPPSSNPNPGAGQFPPFPSSNPGQVPPNSNLNPGAGQFPPFSPSNPGQFLPNPNPNPGAGQFLPNSTPIPGTGPFPSNPTPGLGTYPPPPNPTSDSGPNTNPTNDQTKRARLVVNYVGESDTFYFDKYSKNTGPFKLTRKEGDALIVNYTNTDGILVIEAPDFGGNYGTTSQWASHLRFKNGPIISNFSLENGYKLHATWTMGKGPFTLQWLVESQSDVLKTAVGTIDGDALLDVNKQYIQYEEYIIVE</sequence>
<dbReference type="Proteomes" id="UP000186601">
    <property type="component" value="Unassembled WGS sequence"/>
</dbReference>
<feature type="compositionally biased region" description="Low complexity" evidence="1">
    <location>
        <begin position="271"/>
        <end position="282"/>
    </location>
</feature>
<dbReference type="AlphaFoldDB" id="A0A2R6NRE6"/>
<feature type="compositionally biased region" description="Pro residues" evidence="1">
    <location>
        <begin position="108"/>
        <end position="123"/>
    </location>
</feature>
<feature type="non-terminal residue" evidence="2">
    <location>
        <position position="1"/>
    </location>
</feature>
<gene>
    <name evidence="2" type="ORF">PHLCEN_2v9486</name>
</gene>
<feature type="region of interest" description="Disordered" evidence="1">
    <location>
        <begin position="65"/>
        <end position="287"/>
    </location>
</feature>
<feature type="compositionally biased region" description="Low complexity" evidence="1">
    <location>
        <begin position="76"/>
        <end position="86"/>
    </location>
</feature>
<feature type="compositionally biased region" description="Pro residues" evidence="1">
    <location>
        <begin position="169"/>
        <end position="184"/>
    </location>
</feature>
<comment type="caution">
    <text evidence="2">The sequence shown here is derived from an EMBL/GenBank/DDBJ whole genome shotgun (WGS) entry which is preliminary data.</text>
</comment>
<dbReference type="EMBL" id="MLYV02000947">
    <property type="protein sequence ID" value="PSR74880.1"/>
    <property type="molecule type" value="Genomic_DNA"/>
</dbReference>
<proteinExistence type="predicted"/>